<gene>
    <name evidence="1" type="ORF">S12H4_60593</name>
</gene>
<organism evidence="1">
    <name type="scientific">marine sediment metagenome</name>
    <dbReference type="NCBI Taxonomy" id="412755"/>
    <lineage>
        <taxon>unclassified sequences</taxon>
        <taxon>metagenomes</taxon>
        <taxon>ecological metagenomes</taxon>
    </lineage>
</organism>
<name>X1VSC1_9ZZZZ</name>
<protein>
    <submittedName>
        <fullName evidence="1">Uncharacterized protein</fullName>
    </submittedName>
</protein>
<comment type="caution">
    <text evidence="1">The sequence shown here is derived from an EMBL/GenBank/DDBJ whole genome shotgun (WGS) entry which is preliminary data.</text>
</comment>
<dbReference type="EMBL" id="BARW01039926">
    <property type="protein sequence ID" value="GAJ23597.1"/>
    <property type="molecule type" value="Genomic_DNA"/>
</dbReference>
<dbReference type="AlphaFoldDB" id="X1VSC1"/>
<accession>X1VSC1</accession>
<evidence type="ECO:0000313" key="1">
    <source>
        <dbReference type="EMBL" id="GAJ23597.1"/>
    </source>
</evidence>
<feature type="non-terminal residue" evidence="1">
    <location>
        <position position="1"/>
    </location>
</feature>
<proteinExistence type="predicted"/>
<sequence>FNLGFTFTEIFNLYIDWSGEITGEETMNAGIIDTQFVATLYELDPHDYFGRAYVQGGADTYPDPEPFDLQSPFNGQDWTMLLDGEASIEIWFGDTPHPLDLVALSLG</sequence>
<reference evidence="1" key="1">
    <citation type="journal article" date="2014" name="Front. Microbiol.">
        <title>High frequency of phylogenetically diverse reductive dehalogenase-homologous genes in deep subseafloor sedimentary metagenomes.</title>
        <authorList>
            <person name="Kawai M."/>
            <person name="Futagami T."/>
            <person name="Toyoda A."/>
            <person name="Takaki Y."/>
            <person name="Nishi S."/>
            <person name="Hori S."/>
            <person name="Arai W."/>
            <person name="Tsubouchi T."/>
            <person name="Morono Y."/>
            <person name="Uchiyama I."/>
            <person name="Ito T."/>
            <person name="Fujiyama A."/>
            <person name="Inagaki F."/>
            <person name="Takami H."/>
        </authorList>
    </citation>
    <scope>NUCLEOTIDE SEQUENCE</scope>
    <source>
        <strain evidence="1">Expedition CK06-06</strain>
    </source>
</reference>